<name>A0A7G5H528_9BACT</name>
<comment type="similarity">
    <text evidence="1">Belongs to the heat shock protein 70 family.</text>
</comment>
<evidence type="ECO:0000313" key="5">
    <source>
        <dbReference type="EMBL" id="QMW06220.1"/>
    </source>
</evidence>
<keyword evidence="3" id="KW-0067">ATP-binding</keyword>
<organism evidence="5 6">
    <name type="scientific">Spirosoma foliorum</name>
    <dbReference type="NCBI Taxonomy" id="2710596"/>
    <lineage>
        <taxon>Bacteria</taxon>
        <taxon>Pseudomonadati</taxon>
        <taxon>Bacteroidota</taxon>
        <taxon>Cytophagia</taxon>
        <taxon>Cytophagales</taxon>
        <taxon>Cytophagaceae</taxon>
        <taxon>Spirosoma</taxon>
    </lineage>
</organism>
<dbReference type="CDD" id="cd24029">
    <property type="entry name" value="ASKHA_NBD_HSP70_DnaK_HscA_HscC"/>
    <property type="match status" value="1"/>
</dbReference>
<reference evidence="5 6" key="1">
    <citation type="submission" date="2020-07" db="EMBL/GenBank/DDBJ databases">
        <title>Spirosoma foliorum sp. nov., isolated from the leaves on the Nejang mountain Korea, Republic of.</title>
        <authorList>
            <person name="Ho H."/>
            <person name="Lee Y.-J."/>
            <person name="Nurcahyanto D.-A."/>
            <person name="Kim S.-G."/>
        </authorList>
    </citation>
    <scope>NUCLEOTIDE SEQUENCE [LARGE SCALE GENOMIC DNA]</scope>
    <source>
        <strain evidence="5 6">PL0136</strain>
    </source>
</reference>
<dbReference type="GO" id="GO:0005524">
    <property type="term" value="F:ATP binding"/>
    <property type="evidence" value="ECO:0007669"/>
    <property type="project" value="UniProtKB-KW"/>
</dbReference>
<dbReference type="PROSITE" id="PS00297">
    <property type="entry name" value="HSP70_1"/>
    <property type="match status" value="1"/>
</dbReference>
<keyword evidence="2" id="KW-0547">Nucleotide-binding</keyword>
<dbReference type="Gene3D" id="3.30.420.40">
    <property type="match status" value="2"/>
</dbReference>
<evidence type="ECO:0000256" key="2">
    <source>
        <dbReference type="ARBA" id="ARBA00022741"/>
    </source>
</evidence>
<dbReference type="PANTHER" id="PTHR19375">
    <property type="entry name" value="HEAT SHOCK PROTEIN 70KDA"/>
    <property type="match status" value="1"/>
</dbReference>
<feature type="coiled-coil region" evidence="4">
    <location>
        <begin position="609"/>
        <end position="662"/>
    </location>
</feature>
<dbReference type="PRINTS" id="PR00301">
    <property type="entry name" value="HEATSHOCK70"/>
</dbReference>
<dbReference type="KEGG" id="sfol:H3H32_15680"/>
<dbReference type="SUPFAM" id="SSF53067">
    <property type="entry name" value="Actin-like ATPase domain"/>
    <property type="match status" value="2"/>
</dbReference>
<dbReference type="PROSITE" id="PS01036">
    <property type="entry name" value="HSP70_3"/>
    <property type="match status" value="1"/>
</dbReference>
<evidence type="ECO:0000256" key="3">
    <source>
        <dbReference type="ARBA" id="ARBA00022840"/>
    </source>
</evidence>
<dbReference type="EMBL" id="CP059732">
    <property type="protein sequence ID" value="QMW06220.1"/>
    <property type="molecule type" value="Genomic_DNA"/>
</dbReference>
<evidence type="ECO:0000256" key="4">
    <source>
        <dbReference type="SAM" id="Coils"/>
    </source>
</evidence>
<dbReference type="RefSeq" id="WP_182463591.1">
    <property type="nucleotide sequence ID" value="NZ_CP059732.1"/>
</dbReference>
<sequence length="832" mass="93719">MQTINFGIDLGTTNSLIARFTGTQADVFKNPIGLKETLPSCVAFRKERVFVGDKAREWLLKDPLNVFSSFKRKMGTSETYRIQSRNEEISPIELSALVLKELKNFIHTGDIPQSIVVTIPASFDTIQSNATKQAGLDAGFQEVVLLQEPIAASLAYFNKYTTEKEAGKWLVYDLGGGTFDVALIGIEDNEMRVLDHQGDNYLGGLDFDHSLVVDVLLPELIQQTGQTDLASQVLTRNSRYEKLYYILLLKAEEAKKELSTRSTTEIELTFEGEDGDELDIVIPVGRETFNAIIRDRIDATIEMLETIMVRNNLNADDITEIVLIGGSTYIPYVRATLAERTGLPINTEADPTTAVAVGAAYFAGNTPSRQVSPPIDQEANLASSLRIQTGYSKTTKDLEEYISANVINFHDGLFYRITRSDGGFDTTLRPLTPRFGEFVTLLPNRINTFTISLFDAFNNPVSAHVEPVSITHGLFSLYGQPLPEDICLEVDDLHNNATRCELVFSRNSVLPLTKTIYREISRTIRKGSDEVLIINLLEGDATQHPSTNKNIGVIEVRATDLPADLIKGSDVELKIDMSESRDVTVSIHLGMTDQQFDEVFSPTQRYVSLTKLRDELTELRTQLELDLDKALHNEDYEAAARLQELTDRTRKLQEQAKTLQTTSLTDEKYQLDEAKRKLARQLYANGPVSNRVLRTKELYYNLVESLQYWADTLQELSPKLRAEIQQLKADEPEAMRGNNFFRVEGHYAKCRRIYNNAVLYTPTLLVHFFHLYANQTPDEFTDYQRAQAEIKRGEKALDRQNYDELRSVLLNLIGLTKNSEVVETKIKGTGLG</sequence>
<dbReference type="InterPro" id="IPR043129">
    <property type="entry name" value="ATPase_NBD"/>
</dbReference>
<dbReference type="Pfam" id="PF00012">
    <property type="entry name" value="HSP70"/>
    <property type="match status" value="1"/>
</dbReference>
<dbReference type="InterPro" id="IPR018181">
    <property type="entry name" value="Heat_shock_70_CS"/>
</dbReference>
<dbReference type="Gene3D" id="3.90.640.10">
    <property type="entry name" value="Actin, Chain A, domain 4"/>
    <property type="match status" value="1"/>
</dbReference>
<evidence type="ECO:0000256" key="1">
    <source>
        <dbReference type="ARBA" id="ARBA00007381"/>
    </source>
</evidence>
<accession>A0A7G5H528</accession>
<protein>
    <submittedName>
        <fullName evidence="5">Hsp70 family protein</fullName>
    </submittedName>
</protein>
<proteinExistence type="inferred from homology"/>
<dbReference type="Proteomes" id="UP000515369">
    <property type="component" value="Chromosome"/>
</dbReference>
<keyword evidence="4" id="KW-0175">Coiled coil</keyword>
<gene>
    <name evidence="5" type="ORF">H3H32_15680</name>
</gene>
<dbReference type="InterPro" id="IPR013126">
    <property type="entry name" value="Hsp_70_fam"/>
</dbReference>
<dbReference type="GO" id="GO:0140662">
    <property type="term" value="F:ATP-dependent protein folding chaperone"/>
    <property type="evidence" value="ECO:0007669"/>
    <property type="project" value="InterPro"/>
</dbReference>
<dbReference type="AlphaFoldDB" id="A0A7G5H528"/>
<evidence type="ECO:0000313" key="6">
    <source>
        <dbReference type="Proteomes" id="UP000515369"/>
    </source>
</evidence>
<keyword evidence="6" id="KW-1185">Reference proteome</keyword>